<keyword evidence="6" id="KW-0408">Iron</keyword>
<evidence type="ECO:0000256" key="5">
    <source>
        <dbReference type="ARBA" id="ARBA00023002"/>
    </source>
</evidence>
<keyword evidence="5 8" id="KW-0560">Oxidoreductase</keyword>
<dbReference type="InterPro" id="IPR002397">
    <property type="entry name" value="Cyt_P450_B"/>
</dbReference>
<dbReference type="InterPro" id="IPR036396">
    <property type="entry name" value="Cyt_P450_sf"/>
</dbReference>
<evidence type="ECO:0000256" key="6">
    <source>
        <dbReference type="ARBA" id="ARBA00023004"/>
    </source>
</evidence>
<keyword evidence="4" id="KW-0479">Metal-binding</keyword>
<protein>
    <submittedName>
        <fullName evidence="8">Cholest-4-en-3-one 26-monooxygenase</fullName>
        <ecNumber evidence="8">1.14.15.29</ecNumber>
    </submittedName>
</protein>
<dbReference type="EMBL" id="JAVDWW010000001">
    <property type="protein sequence ID" value="MDR7167394.1"/>
    <property type="molecule type" value="Genomic_DNA"/>
</dbReference>
<dbReference type="RefSeq" id="WP_310399127.1">
    <property type="nucleotide sequence ID" value="NZ_JAVDWW010000001.1"/>
</dbReference>
<dbReference type="GO" id="GO:0036199">
    <property type="term" value="F:cholest-4-en-3-one 26-monooxygenase activity"/>
    <property type="evidence" value="ECO:0007669"/>
    <property type="project" value="UniProtKB-EC"/>
</dbReference>
<reference evidence="8 9" key="1">
    <citation type="submission" date="2023-07" db="EMBL/GenBank/DDBJ databases">
        <title>Sorghum-associated microbial communities from plants grown in Nebraska, USA.</title>
        <authorList>
            <person name="Schachtman D."/>
        </authorList>
    </citation>
    <scope>NUCLEOTIDE SEQUENCE [LARGE SCALE GENOMIC DNA]</scope>
    <source>
        <strain evidence="8 9">4272</strain>
    </source>
</reference>
<sequence length="413" mass="46176">MRATRPDIPANFDVTDPDMWARRVPVEELAELRRAAPIWWNSKPPHSDGFPDDGFWVVTKHADVKEVSRRSEVFSNAENTALPRYGVELTPERMEMQRLVLLNQDAPQHTRMRKLISKGFTPRAVNGLRAKLSARAEAIVAAAAEEGAGDFVTQVACELPLQAIAELIGVPQEDRMKIFRWSNEMIGYDDPEYAGVDPLAASTELLAYAWQMAEARKARPADDIVTELVHADVDGEALTSEEFGFFVILLAVAGNETTRNAITHGMIAFLENPGQWELFKSQRPKTAVDEIVRWATPVSTFQRTALEDTELGGVRIRKGQRVLIVYRSANFDEEVFDSPFTFDITRDPNPHLAFGGTGAHFCIGANLARLEIDLIFNAVADHLPDITGLGDPRRLRSGWLNGIKELQVRYRGE</sequence>
<dbReference type="PANTHER" id="PTHR46696">
    <property type="entry name" value="P450, PUTATIVE (EUROFUNG)-RELATED"/>
    <property type="match status" value="1"/>
</dbReference>
<dbReference type="SUPFAM" id="SSF48264">
    <property type="entry name" value="Cytochrome P450"/>
    <property type="match status" value="1"/>
</dbReference>
<dbReference type="Proteomes" id="UP001251217">
    <property type="component" value="Unassembled WGS sequence"/>
</dbReference>
<gene>
    <name evidence="8" type="ORF">J2W56_001112</name>
</gene>
<evidence type="ECO:0000313" key="8">
    <source>
        <dbReference type="EMBL" id="MDR7167394.1"/>
    </source>
</evidence>
<comment type="caution">
    <text evidence="8">The sequence shown here is derived from an EMBL/GenBank/DDBJ whole genome shotgun (WGS) entry which is preliminary data.</text>
</comment>
<evidence type="ECO:0000256" key="3">
    <source>
        <dbReference type="ARBA" id="ARBA00022617"/>
    </source>
</evidence>
<dbReference type="Pfam" id="PF00067">
    <property type="entry name" value="p450"/>
    <property type="match status" value="1"/>
</dbReference>
<dbReference type="EC" id="1.14.15.29" evidence="8"/>
<evidence type="ECO:0000256" key="2">
    <source>
        <dbReference type="ARBA" id="ARBA00010617"/>
    </source>
</evidence>
<dbReference type="Gene3D" id="1.10.630.10">
    <property type="entry name" value="Cytochrome P450"/>
    <property type="match status" value="1"/>
</dbReference>
<proteinExistence type="inferred from homology"/>
<organism evidence="8 9">
    <name type="scientific">Nocardia kruczakiae</name>
    <dbReference type="NCBI Taxonomy" id="261477"/>
    <lineage>
        <taxon>Bacteria</taxon>
        <taxon>Bacillati</taxon>
        <taxon>Actinomycetota</taxon>
        <taxon>Actinomycetes</taxon>
        <taxon>Mycobacteriales</taxon>
        <taxon>Nocardiaceae</taxon>
        <taxon>Nocardia</taxon>
    </lineage>
</organism>
<dbReference type="InterPro" id="IPR001128">
    <property type="entry name" value="Cyt_P450"/>
</dbReference>
<dbReference type="PANTHER" id="PTHR46696:SF4">
    <property type="entry name" value="BIOTIN BIOSYNTHESIS CYTOCHROME P450"/>
    <property type="match status" value="1"/>
</dbReference>
<dbReference type="PRINTS" id="PR00359">
    <property type="entry name" value="BP450"/>
</dbReference>
<comment type="similarity">
    <text evidence="2">Belongs to the cytochrome P450 family.</text>
</comment>
<evidence type="ECO:0000256" key="1">
    <source>
        <dbReference type="ARBA" id="ARBA00001971"/>
    </source>
</evidence>
<evidence type="ECO:0000313" key="9">
    <source>
        <dbReference type="Proteomes" id="UP001251217"/>
    </source>
</evidence>
<dbReference type="CDD" id="cd11033">
    <property type="entry name" value="CYP142-like"/>
    <property type="match status" value="1"/>
</dbReference>
<keyword evidence="3" id="KW-0349">Heme</keyword>
<comment type="cofactor">
    <cofactor evidence="1">
        <name>heme</name>
        <dbReference type="ChEBI" id="CHEBI:30413"/>
    </cofactor>
</comment>
<evidence type="ECO:0000256" key="4">
    <source>
        <dbReference type="ARBA" id="ARBA00022723"/>
    </source>
</evidence>
<evidence type="ECO:0000256" key="7">
    <source>
        <dbReference type="ARBA" id="ARBA00023033"/>
    </source>
</evidence>
<accession>A0ABU1XAA9</accession>
<name>A0ABU1XAA9_9NOCA</name>
<keyword evidence="9" id="KW-1185">Reference proteome</keyword>
<keyword evidence="7" id="KW-0503">Monooxygenase</keyword>